<proteinExistence type="inferred from homology"/>
<evidence type="ECO:0000256" key="2">
    <source>
        <dbReference type="ARBA" id="ARBA00023125"/>
    </source>
</evidence>
<keyword evidence="1 4" id="KW-0805">Transcription regulation</keyword>
<evidence type="ECO:0000256" key="3">
    <source>
        <dbReference type="ARBA" id="ARBA00023163"/>
    </source>
</evidence>
<name>A0ABN0Z2I7_9BACI</name>
<gene>
    <name evidence="5" type="ORF">GCM10008983_03030</name>
</gene>
<dbReference type="EMBL" id="BAAADM010000006">
    <property type="protein sequence ID" value="GAA0430057.1"/>
    <property type="molecule type" value="Genomic_DNA"/>
</dbReference>
<evidence type="ECO:0000313" key="5">
    <source>
        <dbReference type="EMBL" id="GAA0430057.1"/>
    </source>
</evidence>
<dbReference type="InterPro" id="IPR026282">
    <property type="entry name" value="MJ1563"/>
</dbReference>
<organism evidence="5 6">
    <name type="scientific">Lentibacillus halophilus</name>
    <dbReference type="NCBI Taxonomy" id="295065"/>
    <lineage>
        <taxon>Bacteria</taxon>
        <taxon>Bacillati</taxon>
        <taxon>Bacillota</taxon>
        <taxon>Bacilli</taxon>
        <taxon>Bacillales</taxon>
        <taxon>Bacillaceae</taxon>
        <taxon>Lentibacillus</taxon>
    </lineage>
</organism>
<dbReference type="InterPro" id="IPR036388">
    <property type="entry name" value="WH-like_DNA-bd_sf"/>
</dbReference>
<comment type="caution">
    <text evidence="5">The sequence shown here is derived from an EMBL/GenBank/DDBJ whole genome shotgun (WGS) entry which is preliminary data.</text>
</comment>
<dbReference type="PANTHER" id="PTHR38465">
    <property type="entry name" value="HTH-TYPE TRANSCRIPTIONAL REGULATOR MJ1563-RELATED"/>
    <property type="match status" value="1"/>
</dbReference>
<dbReference type="PANTHER" id="PTHR38465:SF1">
    <property type="entry name" value="HTH-TYPE TRANSCRIPTIONAL REGULATOR MJ1563-RELATED"/>
    <property type="match status" value="1"/>
</dbReference>
<keyword evidence="3 4" id="KW-0804">Transcription</keyword>
<keyword evidence="6" id="KW-1185">Reference proteome</keyword>
<dbReference type="InterPro" id="IPR052362">
    <property type="entry name" value="HTH-GbsR_regulator"/>
</dbReference>
<dbReference type="Proteomes" id="UP001501459">
    <property type="component" value="Unassembled WGS sequence"/>
</dbReference>
<dbReference type="PIRSF" id="PIRSF006707">
    <property type="entry name" value="MJ1563"/>
    <property type="match status" value="1"/>
</dbReference>
<evidence type="ECO:0000256" key="4">
    <source>
        <dbReference type="PIRNR" id="PIRNR006707"/>
    </source>
</evidence>
<accession>A0ABN0Z2I7</accession>
<protein>
    <recommendedName>
        <fullName evidence="4">HTH-type transcriptional regulator</fullName>
    </recommendedName>
</protein>
<dbReference type="SUPFAM" id="SSF46785">
    <property type="entry name" value="Winged helix' DNA-binding domain"/>
    <property type="match status" value="1"/>
</dbReference>
<comment type="similarity">
    <text evidence="4">Belongs to the GbsR family.</text>
</comment>
<sequence length="189" mass="21663">MVEQDSDMQQIEESRDILISAIAQTMVIYGVTPSVGRIYGVLYFADKALSLDDIKDQVAMSKGSVSTGLRDLLDTEMVIKVWKKGSRKDHYIAEKDFFKNFFSFFIKNLRQERNIISRANEQVEDTLKDIAANGTSEEAKKMAQGDLEDIKQTMIYFEWTMKLANAMESREIFKYFPVNNDDDNDHGSS</sequence>
<evidence type="ECO:0000313" key="6">
    <source>
        <dbReference type="Proteomes" id="UP001501459"/>
    </source>
</evidence>
<reference evidence="5 6" key="1">
    <citation type="journal article" date="2019" name="Int. J. Syst. Evol. Microbiol.">
        <title>The Global Catalogue of Microorganisms (GCM) 10K type strain sequencing project: providing services to taxonomists for standard genome sequencing and annotation.</title>
        <authorList>
            <consortium name="The Broad Institute Genomics Platform"/>
            <consortium name="The Broad Institute Genome Sequencing Center for Infectious Disease"/>
            <person name="Wu L."/>
            <person name="Ma J."/>
        </authorList>
    </citation>
    <scope>NUCLEOTIDE SEQUENCE [LARGE SCALE GENOMIC DNA]</scope>
    <source>
        <strain evidence="5 6">JCM 12149</strain>
    </source>
</reference>
<dbReference type="Gene3D" id="1.10.10.10">
    <property type="entry name" value="Winged helix-like DNA-binding domain superfamily/Winged helix DNA-binding domain"/>
    <property type="match status" value="1"/>
</dbReference>
<keyword evidence="2 4" id="KW-0238">DNA-binding</keyword>
<evidence type="ECO:0000256" key="1">
    <source>
        <dbReference type="ARBA" id="ARBA00023015"/>
    </source>
</evidence>
<dbReference type="InterPro" id="IPR036390">
    <property type="entry name" value="WH_DNA-bd_sf"/>
</dbReference>